<accession>A0A6H1TW92</accession>
<sequence>MSYSIQSIYNWYRNTLRNPKYRWWIILGTLAYVLSPFDISPDFLPIVGQIDDIAVISLLVAEVSQMTMDYFKSRQGDRDRQGSDFAVNSENATTTVDVEASGTPVSELD</sequence>
<proteinExistence type="predicted"/>
<evidence type="ECO:0000313" key="8">
    <source>
        <dbReference type="Proteomes" id="UP000500857"/>
    </source>
</evidence>
<feature type="domain" description="DUF1232" evidence="6">
    <location>
        <begin position="22"/>
        <end position="58"/>
    </location>
</feature>
<keyword evidence="4 5" id="KW-0472">Membrane</keyword>
<dbReference type="GO" id="GO:0012505">
    <property type="term" value="C:endomembrane system"/>
    <property type="evidence" value="ECO:0007669"/>
    <property type="project" value="UniProtKB-SubCell"/>
</dbReference>
<name>A0A6H1TW92_9CYAN</name>
<dbReference type="AlphaFoldDB" id="A0A6H1TW92"/>
<organism evidence="7 8">
    <name type="scientific">Oxynema aestuarii AP17</name>
    <dbReference type="NCBI Taxonomy" id="2064643"/>
    <lineage>
        <taxon>Bacteria</taxon>
        <taxon>Bacillati</taxon>
        <taxon>Cyanobacteriota</taxon>
        <taxon>Cyanophyceae</taxon>
        <taxon>Oscillatoriophycideae</taxon>
        <taxon>Oscillatoriales</taxon>
        <taxon>Oscillatoriaceae</taxon>
        <taxon>Oxynema</taxon>
        <taxon>Oxynema aestuarii</taxon>
    </lineage>
</organism>
<evidence type="ECO:0000313" key="7">
    <source>
        <dbReference type="EMBL" id="QIZ70210.1"/>
    </source>
</evidence>
<dbReference type="Proteomes" id="UP000500857">
    <property type="component" value="Chromosome"/>
</dbReference>
<evidence type="ECO:0000256" key="5">
    <source>
        <dbReference type="SAM" id="Phobius"/>
    </source>
</evidence>
<keyword evidence="2 5" id="KW-0812">Transmembrane</keyword>
<dbReference type="KEGG" id="oxy:HCG48_06195"/>
<evidence type="ECO:0000256" key="4">
    <source>
        <dbReference type="ARBA" id="ARBA00023136"/>
    </source>
</evidence>
<gene>
    <name evidence="7" type="ORF">HCG48_06195</name>
</gene>
<evidence type="ECO:0000256" key="3">
    <source>
        <dbReference type="ARBA" id="ARBA00022989"/>
    </source>
</evidence>
<evidence type="ECO:0000256" key="2">
    <source>
        <dbReference type="ARBA" id="ARBA00022692"/>
    </source>
</evidence>
<feature type="transmembrane region" description="Helical" evidence="5">
    <location>
        <begin position="21"/>
        <end position="37"/>
    </location>
</feature>
<dbReference type="EMBL" id="CP051167">
    <property type="protein sequence ID" value="QIZ70210.1"/>
    <property type="molecule type" value="Genomic_DNA"/>
</dbReference>
<evidence type="ECO:0000256" key="1">
    <source>
        <dbReference type="ARBA" id="ARBA00004127"/>
    </source>
</evidence>
<dbReference type="Pfam" id="PF06803">
    <property type="entry name" value="DUF1232"/>
    <property type="match status" value="1"/>
</dbReference>
<comment type="subcellular location">
    <subcellularLocation>
        <location evidence="1">Endomembrane system</location>
        <topology evidence="1">Multi-pass membrane protein</topology>
    </subcellularLocation>
</comment>
<evidence type="ECO:0000259" key="6">
    <source>
        <dbReference type="Pfam" id="PF06803"/>
    </source>
</evidence>
<keyword evidence="3 5" id="KW-1133">Transmembrane helix</keyword>
<dbReference type="InterPro" id="IPR010652">
    <property type="entry name" value="DUF1232"/>
</dbReference>
<protein>
    <submittedName>
        <fullName evidence="7">DUF1232 domain-containing protein</fullName>
    </submittedName>
</protein>
<dbReference type="RefSeq" id="WP_168568365.1">
    <property type="nucleotide sequence ID" value="NZ_CP051167.1"/>
</dbReference>
<reference evidence="7 8" key="1">
    <citation type="submission" date="2020-04" db="EMBL/GenBank/DDBJ databases">
        <authorList>
            <person name="Basu S."/>
            <person name="Maruthanayagam V."/>
            <person name="Chakraborty S."/>
            <person name="Pramanik A."/>
            <person name="Mukherjee J."/>
            <person name="Brink B."/>
        </authorList>
    </citation>
    <scope>NUCLEOTIDE SEQUENCE [LARGE SCALE GENOMIC DNA]</scope>
    <source>
        <strain evidence="7 8">AP17</strain>
    </source>
</reference>
<keyword evidence="8" id="KW-1185">Reference proteome</keyword>